<dbReference type="InterPro" id="IPR002901">
    <property type="entry name" value="MGlyc_endo_b_GlcNAc-like_dom"/>
</dbReference>
<keyword evidence="13" id="KW-0282">Flagellum</keyword>
<evidence type="ECO:0000259" key="12">
    <source>
        <dbReference type="SMART" id="SM00047"/>
    </source>
</evidence>
<protein>
    <recommendedName>
        <fullName evidence="5">Peptidoglycan hydrolase FlgJ</fullName>
    </recommendedName>
    <alternativeName>
        <fullName evidence="11">Muramidase FlgJ</fullName>
    </alternativeName>
</protein>
<dbReference type="GO" id="GO:0044780">
    <property type="term" value="P:bacterial-type flagellum assembly"/>
    <property type="evidence" value="ECO:0007669"/>
    <property type="project" value="InterPro"/>
</dbReference>
<dbReference type="Proteomes" id="UP000546173">
    <property type="component" value="Unassembled WGS sequence"/>
</dbReference>
<dbReference type="Pfam" id="PF01832">
    <property type="entry name" value="Glucosaminidase"/>
    <property type="match status" value="1"/>
</dbReference>
<evidence type="ECO:0000256" key="6">
    <source>
        <dbReference type="ARBA" id="ARBA00022764"/>
    </source>
</evidence>
<organism evidence="13 14">
    <name type="scientific">Pseudomonas baltica</name>
    <dbReference type="NCBI Taxonomy" id="2762576"/>
    <lineage>
        <taxon>Bacteria</taxon>
        <taxon>Pseudomonadati</taxon>
        <taxon>Pseudomonadota</taxon>
        <taxon>Gammaproteobacteria</taxon>
        <taxon>Pseudomonadales</taxon>
        <taxon>Pseudomonadaceae</taxon>
        <taxon>Pseudomonas</taxon>
    </lineage>
</organism>
<dbReference type="SMART" id="SM00047">
    <property type="entry name" value="LYZ2"/>
    <property type="match status" value="1"/>
</dbReference>
<dbReference type="NCBIfam" id="TIGR02541">
    <property type="entry name" value="flagell_FlgJ"/>
    <property type="match status" value="1"/>
</dbReference>
<dbReference type="AlphaFoldDB" id="A0A7X1KU12"/>
<evidence type="ECO:0000313" key="13">
    <source>
        <dbReference type="EMBL" id="MBC2679082.1"/>
    </source>
</evidence>
<dbReference type="GO" id="GO:0071973">
    <property type="term" value="P:bacterial-type flagellum-dependent cell motility"/>
    <property type="evidence" value="ECO:0007669"/>
    <property type="project" value="TreeGrafter"/>
</dbReference>
<name>A0A7X1KU12_9PSED</name>
<comment type="subcellular location">
    <subcellularLocation>
        <location evidence="2">Periplasm</location>
    </subcellularLocation>
</comment>
<evidence type="ECO:0000256" key="5">
    <source>
        <dbReference type="ARBA" id="ARBA00013433"/>
    </source>
</evidence>
<keyword evidence="14" id="KW-1185">Reference proteome</keyword>
<comment type="function">
    <text evidence="1">Flagellum-specific muramidase which hydrolyzes the peptidoglycan layer to assemble the rod structure in the periplasmic space.</text>
</comment>
<keyword evidence="6" id="KW-0574">Periplasm</keyword>
<dbReference type="PANTHER" id="PTHR33308:SF9">
    <property type="entry name" value="PEPTIDOGLYCAN HYDROLASE FLGJ"/>
    <property type="match status" value="1"/>
</dbReference>
<evidence type="ECO:0000256" key="8">
    <source>
        <dbReference type="ARBA" id="ARBA00022801"/>
    </source>
</evidence>
<dbReference type="GO" id="GO:0004040">
    <property type="term" value="F:amidase activity"/>
    <property type="evidence" value="ECO:0007669"/>
    <property type="project" value="InterPro"/>
</dbReference>
<evidence type="ECO:0000313" key="14">
    <source>
        <dbReference type="Proteomes" id="UP000546173"/>
    </source>
</evidence>
<accession>A0A7X1KU12</accession>
<dbReference type="Gene3D" id="1.10.530.10">
    <property type="match status" value="1"/>
</dbReference>
<reference evidence="13 14" key="1">
    <citation type="submission" date="2020-08" db="EMBL/GenBank/DDBJ databases">
        <title>Pseudomonas sp. nov.</title>
        <authorList>
            <person name="Gieschler S."/>
            <person name="Fiedler G."/>
            <person name="Brinks E."/>
            <person name="Boehnlein C."/>
            <person name="Franz C.M.A.P."/>
            <person name="Kabisch J."/>
        </authorList>
    </citation>
    <scope>NUCLEOTIDE SEQUENCE [LARGE SCALE GENOMIC DNA]</scope>
    <source>
        <strain evidence="13 14">MBT-2</strain>
    </source>
</reference>
<dbReference type="FunFam" id="2.10.70.40:FF:000001">
    <property type="entry name" value="Flagellar assembly peptidoglycan hydrolase FlgJ"/>
    <property type="match status" value="1"/>
</dbReference>
<dbReference type="EMBL" id="JACMYH010000002">
    <property type="protein sequence ID" value="MBC2679082.1"/>
    <property type="molecule type" value="Genomic_DNA"/>
</dbReference>
<dbReference type="InterPro" id="IPR051056">
    <property type="entry name" value="Glycosyl_Hydrolase_73"/>
</dbReference>
<proteinExistence type="inferred from homology"/>
<dbReference type="GO" id="GO:0071555">
    <property type="term" value="P:cell wall organization"/>
    <property type="evidence" value="ECO:0007669"/>
    <property type="project" value="UniProtKB-KW"/>
</dbReference>
<evidence type="ECO:0000256" key="10">
    <source>
        <dbReference type="ARBA" id="ARBA00023316"/>
    </source>
</evidence>
<evidence type="ECO:0000256" key="11">
    <source>
        <dbReference type="ARBA" id="ARBA00030835"/>
    </source>
</evidence>
<keyword evidence="13" id="KW-0969">Cilium</keyword>
<gene>
    <name evidence="13" type="primary">flgJ</name>
    <name evidence="13" type="ORF">H7993_11875</name>
</gene>
<evidence type="ECO:0000256" key="7">
    <source>
        <dbReference type="ARBA" id="ARBA00022795"/>
    </source>
</evidence>
<evidence type="ECO:0000256" key="2">
    <source>
        <dbReference type="ARBA" id="ARBA00004418"/>
    </source>
</evidence>
<feature type="domain" description="Mannosyl-glycoprotein endo-beta-N-acetylglucosamidase-like" evidence="12">
    <location>
        <begin position="227"/>
        <end position="387"/>
    </location>
</feature>
<dbReference type="Pfam" id="PF10135">
    <property type="entry name" value="Rod-binding"/>
    <property type="match status" value="1"/>
</dbReference>
<keyword evidence="8 13" id="KW-0378">Hydrolase</keyword>
<dbReference type="PANTHER" id="PTHR33308">
    <property type="entry name" value="PEPTIDOGLYCAN HYDROLASE FLGJ"/>
    <property type="match status" value="1"/>
</dbReference>
<comment type="similarity">
    <text evidence="4">In the C-terminal section; belongs to the glycosyl hydrolase 73 family.</text>
</comment>
<dbReference type="GO" id="GO:0016798">
    <property type="term" value="F:hydrolase activity, acting on glycosyl bonds"/>
    <property type="evidence" value="ECO:0007669"/>
    <property type="project" value="UniProtKB-KW"/>
</dbReference>
<dbReference type="InterPro" id="IPR019301">
    <property type="entry name" value="Flagellar_prot_FlgJ_N"/>
</dbReference>
<dbReference type="GO" id="GO:0042597">
    <property type="term" value="C:periplasmic space"/>
    <property type="evidence" value="ECO:0007669"/>
    <property type="project" value="UniProtKB-SubCell"/>
</dbReference>
<keyword evidence="9 13" id="KW-0326">Glycosidase</keyword>
<keyword evidence="10" id="KW-0961">Cell wall biogenesis/degradation</keyword>
<keyword evidence="13" id="KW-0966">Cell projection</keyword>
<comment type="similarity">
    <text evidence="3">In the N-terminal section; belongs to the FlgJ family.</text>
</comment>
<dbReference type="InterPro" id="IPR013377">
    <property type="entry name" value="FlgJ"/>
</dbReference>
<evidence type="ECO:0000256" key="3">
    <source>
        <dbReference type="ARBA" id="ARBA00006880"/>
    </source>
</evidence>
<evidence type="ECO:0000256" key="4">
    <source>
        <dbReference type="ARBA" id="ARBA00007974"/>
    </source>
</evidence>
<keyword evidence="7" id="KW-1005">Bacterial flagellum biogenesis</keyword>
<dbReference type="Gene3D" id="2.10.70.40">
    <property type="entry name" value="peptidoglycan hydrolase"/>
    <property type="match status" value="1"/>
</dbReference>
<sequence length="400" mass="42498">MEMPNGGVSGTRDSGAYTDLNRLSSLKVGDRDSEANLRKVAQEFESLFLGEMLKSMRSANDVLAKDNPLNTETTKQYQSMYDQQLSVTLSKEGGGIGLQDVLMRQLSKTKGVARAGANPFAHADNSLNKPLGATRDASADAKAAGSVGHNDIALLNQRRLSLPSKLADRLVAGIVPSAATEAGAASGSKNLINVAADAPLNSLAKTVRSGAAFEGSSLAKSVAQPPLAPAKRAFASSDEFIATMLPMAEKAAARIGVDPKVLVAQAALETGWGKSIMRADDGSSSHNLFGIKATGNWKGENARAITSEFRDGQMVKETADFRSYTSYEDSFHDLVSLLQNNDRYQGVVKSADNPEQFVKELQKAGYATDPNYASKISSIAKQMQGYENYARSSTSATTNL</sequence>
<evidence type="ECO:0000256" key="1">
    <source>
        <dbReference type="ARBA" id="ARBA00002954"/>
    </source>
</evidence>
<evidence type="ECO:0000256" key="9">
    <source>
        <dbReference type="ARBA" id="ARBA00023295"/>
    </source>
</evidence>
<comment type="caution">
    <text evidence="13">The sequence shown here is derived from an EMBL/GenBank/DDBJ whole genome shotgun (WGS) entry which is preliminary data.</text>
</comment>